<dbReference type="PANTHER" id="PTHR13523:SF2">
    <property type="entry name" value="COILED-COIL-HELIX-COILED-COIL-HELIX DOMAIN CONTAINING 2, ISOFORM A-RELATED"/>
    <property type="match status" value="1"/>
</dbReference>
<protein>
    <recommendedName>
        <fullName evidence="2">CHCH domain-containing protein</fullName>
    </recommendedName>
</protein>
<evidence type="ECO:0000313" key="1">
    <source>
        <dbReference type="EMBL" id="CAE0054558.1"/>
    </source>
</evidence>
<organism evidence="1">
    <name type="scientific">Rhodosorus marinus</name>
    <dbReference type="NCBI Taxonomy" id="101924"/>
    <lineage>
        <taxon>Eukaryota</taxon>
        <taxon>Rhodophyta</taxon>
        <taxon>Stylonematophyceae</taxon>
        <taxon>Stylonematales</taxon>
        <taxon>Stylonemataceae</taxon>
        <taxon>Rhodosorus</taxon>
    </lineage>
</organism>
<dbReference type="GO" id="GO:0005634">
    <property type="term" value="C:nucleus"/>
    <property type="evidence" value="ECO:0007669"/>
    <property type="project" value="TreeGrafter"/>
</dbReference>
<dbReference type="InterPro" id="IPR055304">
    <property type="entry name" value="CHCHD2/10-like"/>
</dbReference>
<dbReference type="GO" id="GO:0005739">
    <property type="term" value="C:mitochondrion"/>
    <property type="evidence" value="ECO:0007669"/>
    <property type="project" value="TreeGrafter"/>
</dbReference>
<dbReference type="PANTHER" id="PTHR13523">
    <property type="entry name" value="COILED-COIL-HELIX-COILED-COIL-HELIX DOMAIN CONTAINING 2/NUR77"/>
    <property type="match status" value="1"/>
</dbReference>
<dbReference type="AlphaFoldDB" id="A0A7S2ZYK8"/>
<sequence length="104" mass="11225">MMGNIMSTAAGVAAGHVAGRAIDRAIWGSGSGEGAEQGAPVEAYDQGYDQGQQLPQQGEICGFELMNFRQCLERNNNDATACQWNYDALLKCQNPNQEQPQANF</sequence>
<reference evidence="1" key="1">
    <citation type="submission" date="2021-01" db="EMBL/GenBank/DDBJ databases">
        <authorList>
            <person name="Corre E."/>
            <person name="Pelletier E."/>
            <person name="Niang G."/>
            <person name="Scheremetjew M."/>
            <person name="Finn R."/>
            <person name="Kale V."/>
            <person name="Holt S."/>
            <person name="Cochrane G."/>
            <person name="Meng A."/>
            <person name="Brown T."/>
            <person name="Cohen L."/>
        </authorList>
    </citation>
    <scope>NUCLEOTIDE SEQUENCE</scope>
    <source>
        <strain evidence="1">CCMP 769</strain>
    </source>
</reference>
<proteinExistence type="predicted"/>
<name>A0A7S2ZYK8_9RHOD</name>
<dbReference type="GO" id="GO:0007005">
    <property type="term" value="P:mitochondrion organization"/>
    <property type="evidence" value="ECO:0007669"/>
    <property type="project" value="InterPro"/>
</dbReference>
<dbReference type="EMBL" id="HBHW01029160">
    <property type="protein sequence ID" value="CAE0054558.1"/>
    <property type="molecule type" value="Transcribed_RNA"/>
</dbReference>
<gene>
    <name evidence="1" type="ORF">RMAR00112_LOCUS22587</name>
</gene>
<accession>A0A7S2ZYK8</accession>
<evidence type="ECO:0008006" key="2">
    <source>
        <dbReference type="Google" id="ProtNLM"/>
    </source>
</evidence>